<proteinExistence type="predicted"/>
<dbReference type="Proteomes" id="UP000245626">
    <property type="component" value="Unassembled WGS sequence"/>
</dbReference>
<keyword evidence="2" id="KW-1185">Reference proteome</keyword>
<name>A0ACD0P6E1_9BASI</name>
<gene>
    <name evidence="1" type="ORF">IE53DRAFT_397300</name>
</gene>
<accession>A0ACD0P6E1</accession>
<protein>
    <submittedName>
        <fullName evidence="1">Potassium transporter</fullName>
    </submittedName>
</protein>
<sequence>MASFERADSIIPSGPLHRFPISQSGVEIMPSASSYANDDNEFNSFVNHDGANEPQKPLNSDFKRKHFEADNGEFKKHYQVQRVAVEEHGWALAQLAFQAIGNVCGDIGTSPLYVLNGIFPASGPPPTQEDVIGVVSSIIWLFTIVVIFKYASIVLYFGTGEGEGGTFALFQGLFPRSATDDDDADGSRGRALTFVSTKTGSIQTDRRSLLLRVGWIKPALCALALFGSGLTLADGILTPAVSVVSAAEGIAVVEPSLGGDAVVGIAIAILAMLVLIQPFGIKRITIFFSPCVCLWLLFLLITGAINCHAFPGIWRAWDPSRAILYFVRTKNFDALSGVVLAITGCEAFFANLGSFSRNSMRLPIFFLVYPSLMLAYLGQGAKLCEDPATVVANVFYLSIPGGAGGAVYWLGFALGLLATIIASQAMISASFNIVMQLMHMKCFPMVAAKHTDDNHIGQVYLPVINYLLGVGIVGVVAGFRSSANLTEAYGFAVVTVMLITTIEVALQIYFVKKLPWILAVLFFLGFGFVDATLWGAVLKKVPEGAWFSLGLGLLLAIFLCWWTWATSLVHGFDKTNRVLLTSLLARVEKEVPSPDAEDKARGTIEGKDAGVRMRTVDKFADQNVYAQLILKGLDGIQKPLLRMTTLAVFWKPAGGLGVPHTFAHFLTKYPACPSVVVFLSVRVLAVPVVDLEDQLIINKTRTFSGIYGVTLRLGYRDHLDLSTLGQRLVKGITDLERLSAEGRGDLGQAELDKTIRMVQEAAQTVTHFYPNYYCSARPLEGSLRARKVWKQKLDDRSSLFSSSETASQLTEQTRCPSSLLSKVFVMPLVTAADYTRLFLIEGLYRRVKGAFADEDGPFDSSEEIIRVTVTAHV</sequence>
<reference evidence="1 2" key="1">
    <citation type="journal article" date="2018" name="Mol. Biol. Evol.">
        <title>Broad Genomic Sampling Reveals a Smut Pathogenic Ancestry of the Fungal Clade Ustilaginomycotina.</title>
        <authorList>
            <person name="Kijpornyongpan T."/>
            <person name="Mondo S.J."/>
            <person name="Barry K."/>
            <person name="Sandor L."/>
            <person name="Lee J."/>
            <person name="Lipzen A."/>
            <person name="Pangilinan J."/>
            <person name="LaButti K."/>
            <person name="Hainaut M."/>
            <person name="Henrissat B."/>
            <person name="Grigoriev I.V."/>
            <person name="Spatafora J.W."/>
            <person name="Aime M.C."/>
        </authorList>
    </citation>
    <scope>NUCLEOTIDE SEQUENCE [LARGE SCALE GENOMIC DNA]</scope>
    <source>
        <strain evidence="1 2">SA 807</strain>
    </source>
</reference>
<evidence type="ECO:0000313" key="2">
    <source>
        <dbReference type="Proteomes" id="UP000245626"/>
    </source>
</evidence>
<organism evidence="1 2">
    <name type="scientific">Violaceomyces palustris</name>
    <dbReference type="NCBI Taxonomy" id="1673888"/>
    <lineage>
        <taxon>Eukaryota</taxon>
        <taxon>Fungi</taxon>
        <taxon>Dikarya</taxon>
        <taxon>Basidiomycota</taxon>
        <taxon>Ustilaginomycotina</taxon>
        <taxon>Ustilaginomycetes</taxon>
        <taxon>Violaceomycetales</taxon>
        <taxon>Violaceomycetaceae</taxon>
        <taxon>Violaceomyces</taxon>
    </lineage>
</organism>
<evidence type="ECO:0000313" key="1">
    <source>
        <dbReference type="EMBL" id="PWN53614.1"/>
    </source>
</evidence>
<dbReference type="EMBL" id="KZ819717">
    <property type="protein sequence ID" value="PWN53614.1"/>
    <property type="molecule type" value="Genomic_DNA"/>
</dbReference>